<comment type="caution">
    <text evidence="2">The sequence shown here is derived from an EMBL/GenBank/DDBJ whole genome shotgun (WGS) entry which is preliminary data.</text>
</comment>
<accession>A0ABU1EJH8</accession>
<sequence>MLNLIHIGDERFKENIDYNEEGTAKFISKASTIYCTK</sequence>
<dbReference type="SUPFAM" id="SSF89082">
    <property type="entry name" value="Antibiotic binding domain of TipA-like multidrug resistance regulators"/>
    <property type="match status" value="1"/>
</dbReference>
<name>A0ABU1EJH8_9CLOT</name>
<evidence type="ECO:0000313" key="3">
    <source>
        <dbReference type="Proteomes" id="UP001256646"/>
    </source>
</evidence>
<keyword evidence="3" id="KW-1185">Reference proteome</keyword>
<dbReference type="Proteomes" id="UP001256646">
    <property type="component" value="Unassembled WGS sequence"/>
</dbReference>
<feature type="domain" description="TipAS antibiotic-recognition" evidence="1">
    <location>
        <begin position="5"/>
        <end position="34"/>
    </location>
</feature>
<dbReference type="InterPro" id="IPR036244">
    <property type="entry name" value="TipA-like_antibiotic-bd"/>
</dbReference>
<dbReference type="RefSeq" id="WP_252224234.1">
    <property type="nucleotide sequence ID" value="NZ_JAVJAN010000030.1"/>
</dbReference>
<gene>
    <name evidence="2" type="ORF">RGC78_11555</name>
</gene>
<protein>
    <submittedName>
        <fullName evidence="2">TipAS antibiotic-recognition domain-containing protein</fullName>
    </submittedName>
</protein>
<evidence type="ECO:0000259" key="1">
    <source>
        <dbReference type="Pfam" id="PF07739"/>
    </source>
</evidence>
<reference evidence="2 3" key="1">
    <citation type="submission" date="2023-09" db="EMBL/GenBank/DDBJ databases">
        <authorList>
            <person name="Zhai L."/>
        </authorList>
    </citation>
    <scope>NUCLEOTIDE SEQUENCE [LARGE SCALE GENOMIC DNA]</scope>
    <source>
        <strain evidence="2 3">5 N-1</strain>
    </source>
</reference>
<dbReference type="InterPro" id="IPR012925">
    <property type="entry name" value="TipAS_dom"/>
</dbReference>
<dbReference type="Pfam" id="PF07739">
    <property type="entry name" value="TipAS"/>
    <property type="match status" value="1"/>
</dbReference>
<proteinExistence type="predicted"/>
<dbReference type="EMBL" id="JAVJAN010000030">
    <property type="protein sequence ID" value="MDR5588099.1"/>
    <property type="molecule type" value="Genomic_DNA"/>
</dbReference>
<organism evidence="2 3">
    <name type="scientific">Clostridium aquiflavi</name>
    <dbReference type="NCBI Taxonomy" id="3073603"/>
    <lineage>
        <taxon>Bacteria</taxon>
        <taxon>Bacillati</taxon>
        <taxon>Bacillota</taxon>
        <taxon>Clostridia</taxon>
        <taxon>Eubacteriales</taxon>
        <taxon>Clostridiaceae</taxon>
        <taxon>Clostridium</taxon>
    </lineage>
</organism>
<evidence type="ECO:0000313" key="2">
    <source>
        <dbReference type="EMBL" id="MDR5588099.1"/>
    </source>
</evidence>